<accession>A0AAT9FYY1</accession>
<dbReference type="EMBL" id="AP028929">
    <property type="protein sequence ID" value="BET04421.1"/>
    <property type="molecule type" value="Genomic_DNA"/>
</dbReference>
<dbReference type="PANTHER" id="PTHR43581">
    <property type="entry name" value="ATP/GTP PHOSPHATASE"/>
    <property type="match status" value="1"/>
</dbReference>
<dbReference type="Gene3D" id="3.40.50.300">
    <property type="entry name" value="P-loop containing nucleotide triphosphate hydrolases"/>
    <property type="match status" value="1"/>
</dbReference>
<dbReference type="InterPro" id="IPR051396">
    <property type="entry name" value="Bact_Antivir_Def_Nuclease"/>
</dbReference>
<protein>
    <recommendedName>
        <fullName evidence="1">Endonuclease GajA/Old nuclease/RecF-like AAA domain-containing protein</fullName>
    </recommendedName>
</protein>
<dbReference type="PANTHER" id="PTHR43581:SF2">
    <property type="entry name" value="EXCINUCLEASE ATPASE SUBUNIT"/>
    <property type="match status" value="1"/>
</dbReference>
<evidence type="ECO:0000259" key="1">
    <source>
        <dbReference type="Pfam" id="PF13175"/>
    </source>
</evidence>
<dbReference type="InterPro" id="IPR041685">
    <property type="entry name" value="AAA_GajA/Old/RecF-like"/>
</dbReference>
<gene>
    <name evidence="2" type="ORF">MASAN616_02840</name>
</gene>
<name>A0AAT9FYY1_9STRE</name>
<sequence>MKITRFTIKALHGFFDYDVNLNEDITFLFGENGSGKTTVLSMLDHVISGELYKLFDYEFKNITVFFKENDMTHSEAQDKNRVEVRLKKSRWQQVKQLIVKFKEKDGTIKYDRDYAREIDFFESSFDIRQRFFDSFKLAEEIKDCFNYLFLPLNRLNYKIKDLDNMDFRMIRNKAMHNPNYVFNNSESMHSVEQLVGESVSQINSSINKLNTKMRQDILKSALEMSRDDVDLNEFFKYFAKDDLISELEDTKKRYIKLLEDLKTITTLDQKEEYDKYFNDLINQVQKSVNASEKNGVRRQLPAQLIGTYVELIRIKKLIKIYENIEDNILELKTPINDFLKYTNIFLKDGKDEKEIIVNSLGEVFFITNYTKEPVRLKYLSSGEKHIVTLISNLIFKVDRSKFTIFIIDEPELSLHLSWQKKIVETIHEINKNMQLVFATHSPEIIGKYSSKAFELEKHYKPVEKLVEKIDGMEGLDDLDNFLNELESNL</sequence>
<feature type="domain" description="Endonuclease GajA/Old nuclease/RecF-like AAA" evidence="1">
    <location>
        <begin position="1"/>
        <end position="445"/>
    </location>
</feature>
<dbReference type="SUPFAM" id="SSF52540">
    <property type="entry name" value="P-loop containing nucleoside triphosphate hydrolases"/>
    <property type="match status" value="1"/>
</dbReference>
<organism evidence="2">
    <name type="scientific">Streptococcus sp. SN-1</name>
    <dbReference type="NCBI Taxonomy" id="3074854"/>
    <lineage>
        <taxon>Bacteria</taxon>
        <taxon>Bacillati</taxon>
        <taxon>Bacillota</taxon>
        <taxon>Bacilli</taxon>
        <taxon>Lactobacillales</taxon>
        <taxon>Streptococcaceae</taxon>
        <taxon>Streptococcus</taxon>
    </lineage>
</organism>
<proteinExistence type="predicted"/>
<evidence type="ECO:0000313" key="2">
    <source>
        <dbReference type="EMBL" id="BET04421.1"/>
    </source>
</evidence>
<dbReference type="InterPro" id="IPR027417">
    <property type="entry name" value="P-loop_NTPase"/>
</dbReference>
<reference evidence="2" key="1">
    <citation type="submission" date="2024-06" db="EMBL/GenBank/DDBJ databases">
        <title>Whole Genome Sequence of Streptococcus sp. strain SN-1.</title>
        <authorList>
            <person name="Saito M."/>
            <person name="Kuwahara N."/>
            <person name="Senpuku H."/>
        </authorList>
    </citation>
    <scope>NUCLEOTIDE SEQUENCE</scope>
    <source>
        <strain evidence="2">SN-1</strain>
    </source>
</reference>
<dbReference type="RefSeq" id="WP_000705474.1">
    <property type="nucleotide sequence ID" value="NZ_AP028929.1"/>
</dbReference>
<dbReference type="Pfam" id="PF13175">
    <property type="entry name" value="AAA_15"/>
    <property type="match status" value="1"/>
</dbReference>
<dbReference type="AlphaFoldDB" id="A0AAT9FYY1"/>